<protein>
    <recommendedName>
        <fullName evidence="2">Reverse transcriptase zinc-binding domain-containing protein</fullName>
    </recommendedName>
</protein>
<dbReference type="AlphaFoldDB" id="A0A699T563"/>
<proteinExistence type="predicted"/>
<evidence type="ECO:0000313" key="1">
    <source>
        <dbReference type="EMBL" id="GFD04970.1"/>
    </source>
</evidence>
<reference evidence="1" key="1">
    <citation type="journal article" date="2019" name="Sci. Rep.">
        <title>Draft genome of Tanacetum cinerariifolium, the natural source of mosquito coil.</title>
        <authorList>
            <person name="Yamashiro T."/>
            <person name="Shiraishi A."/>
            <person name="Satake H."/>
            <person name="Nakayama K."/>
        </authorList>
    </citation>
    <scope>NUCLEOTIDE SEQUENCE</scope>
</reference>
<gene>
    <name evidence="1" type="ORF">Tci_876939</name>
</gene>
<feature type="non-terminal residue" evidence="1">
    <location>
        <position position="1"/>
    </location>
</feature>
<dbReference type="EMBL" id="BKCJ011215215">
    <property type="protein sequence ID" value="GFD04970.1"/>
    <property type="molecule type" value="Genomic_DNA"/>
</dbReference>
<sequence length="138" mass="15907">ANVADLVENGVWTWPLSWLAKAPNLGLIIVHNHYDSQECVQWRDCNGNMAGFSVKLAWEALRPRGAFLCKTQMETHEHLFFECVYSAKVWNLIRTLVEMDIVQPILHDIMLWFQSVASKRTFHVVVGKMLLAVTSYFI</sequence>
<evidence type="ECO:0008006" key="2">
    <source>
        <dbReference type="Google" id="ProtNLM"/>
    </source>
</evidence>
<organism evidence="1">
    <name type="scientific">Tanacetum cinerariifolium</name>
    <name type="common">Dalmatian daisy</name>
    <name type="synonym">Chrysanthemum cinerariifolium</name>
    <dbReference type="NCBI Taxonomy" id="118510"/>
    <lineage>
        <taxon>Eukaryota</taxon>
        <taxon>Viridiplantae</taxon>
        <taxon>Streptophyta</taxon>
        <taxon>Embryophyta</taxon>
        <taxon>Tracheophyta</taxon>
        <taxon>Spermatophyta</taxon>
        <taxon>Magnoliopsida</taxon>
        <taxon>eudicotyledons</taxon>
        <taxon>Gunneridae</taxon>
        <taxon>Pentapetalae</taxon>
        <taxon>asterids</taxon>
        <taxon>campanulids</taxon>
        <taxon>Asterales</taxon>
        <taxon>Asteraceae</taxon>
        <taxon>Asteroideae</taxon>
        <taxon>Anthemideae</taxon>
        <taxon>Anthemidinae</taxon>
        <taxon>Tanacetum</taxon>
    </lineage>
</organism>
<comment type="caution">
    <text evidence="1">The sequence shown here is derived from an EMBL/GenBank/DDBJ whole genome shotgun (WGS) entry which is preliminary data.</text>
</comment>
<name>A0A699T563_TANCI</name>
<accession>A0A699T563</accession>